<dbReference type="Gene3D" id="3.40.630.30">
    <property type="match status" value="1"/>
</dbReference>
<name>A0A2S7KRN5_9FLAO</name>
<dbReference type="PANTHER" id="PTHR43792">
    <property type="entry name" value="GNAT FAMILY, PUTATIVE (AFU_ORTHOLOGUE AFUA_3G00765)-RELATED-RELATED"/>
    <property type="match status" value="1"/>
</dbReference>
<dbReference type="EMBL" id="MQUB01000001">
    <property type="protein sequence ID" value="PQB05292.1"/>
    <property type="molecule type" value="Genomic_DNA"/>
</dbReference>
<keyword evidence="2" id="KW-0808">Transferase</keyword>
<reference evidence="2 3" key="1">
    <citation type="submission" date="2016-11" db="EMBL/GenBank/DDBJ databases">
        <title>Trade-off between light-utilization and light-protection in marine flavobacteria.</title>
        <authorList>
            <person name="Kumagai Y."/>
        </authorList>
    </citation>
    <scope>NUCLEOTIDE SEQUENCE [LARGE SCALE GENOMIC DNA]</scope>
    <source>
        <strain evidence="2 3">NBRC 107741</strain>
    </source>
</reference>
<sequence length="167" mass="19216">MPDIIVETDRLILREFRPQDAEKMYLLNLDPEVIRYTGDPPFQSVQDASNFLTGYDDYKSNGYGRWAVLRKVDGEFIGWCGLKKHQDGMVDIGFRFYRKDWGKGYATESAQATLNFGLEELALEEIVGRAARENLASIRVLEKLGMAYWKDAPCDGIADAVYYRIRR</sequence>
<dbReference type="InterPro" id="IPR000182">
    <property type="entry name" value="GNAT_dom"/>
</dbReference>
<evidence type="ECO:0000259" key="1">
    <source>
        <dbReference type="PROSITE" id="PS51186"/>
    </source>
</evidence>
<dbReference type="RefSeq" id="WP_104813231.1">
    <property type="nucleotide sequence ID" value="NZ_MQUB01000001.1"/>
</dbReference>
<organism evidence="2 3">
    <name type="scientific">Aureitalea marina</name>
    <dbReference type="NCBI Taxonomy" id="930804"/>
    <lineage>
        <taxon>Bacteria</taxon>
        <taxon>Pseudomonadati</taxon>
        <taxon>Bacteroidota</taxon>
        <taxon>Flavobacteriia</taxon>
        <taxon>Flavobacteriales</taxon>
        <taxon>Flavobacteriaceae</taxon>
        <taxon>Aureitalea</taxon>
    </lineage>
</organism>
<proteinExistence type="predicted"/>
<dbReference type="SUPFAM" id="SSF55729">
    <property type="entry name" value="Acyl-CoA N-acyltransferases (Nat)"/>
    <property type="match status" value="1"/>
</dbReference>
<dbReference type="Proteomes" id="UP000239800">
    <property type="component" value="Unassembled WGS sequence"/>
</dbReference>
<dbReference type="PANTHER" id="PTHR43792:SF1">
    <property type="entry name" value="N-ACETYLTRANSFERASE DOMAIN-CONTAINING PROTEIN"/>
    <property type="match status" value="1"/>
</dbReference>
<dbReference type="AlphaFoldDB" id="A0A2S7KRN5"/>
<dbReference type="InterPro" id="IPR016181">
    <property type="entry name" value="Acyl_CoA_acyltransferase"/>
</dbReference>
<evidence type="ECO:0000313" key="3">
    <source>
        <dbReference type="Proteomes" id="UP000239800"/>
    </source>
</evidence>
<gene>
    <name evidence="2" type="ORF">BST85_10660</name>
</gene>
<dbReference type="PROSITE" id="PS51186">
    <property type="entry name" value="GNAT"/>
    <property type="match status" value="1"/>
</dbReference>
<evidence type="ECO:0000313" key="2">
    <source>
        <dbReference type="EMBL" id="PQB05292.1"/>
    </source>
</evidence>
<protein>
    <submittedName>
        <fullName evidence="2">GNAT family N-acetyltransferase</fullName>
    </submittedName>
</protein>
<dbReference type="OrthoDB" id="9788916at2"/>
<dbReference type="Pfam" id="PF13302">
    <property type="entry name" value="Acetyltransf_3"/>
    <property type="match status" value="1"/>
</dbReference>
<dbReference type="GO" id="GO:0016747">
    <property type="term" value="F:acyltransferase activity, transferring groups other than amino-acyl groups"/>
    <property type="evidence" value="ECO:0007669"/>
    <property type="project" value="InterPro"/>
</dbReference>
<dbReference type="InterPro" id="IPR051531">
    <property type="entry name" value="N-acetyltransferase"/>
</dbReference>
<comment type="caution">
    <text evidence="2">The sequence shown here is derived from an EMBL/GenBank/DDBJ whole genome shotgun (WGS) entry which is preliminary data.</text>
</comment>
<accession>A0A2S7KRN5</accession>
<feature type="domain" description="N-acetyltransferase" evidence="1">
    <location>
        <begin position="11"/>
        <end position="167"/>
    </location>
</feature>
<keyword evidence="3" id="KW-1185">Reference proteome</keyword>